<dbReference type="EMBL" id="GL629807">
    <property type="protein sequence ID" value="EFW99842.1"/>
    <property type="molecule type" value="Genomic_DNA"/>
</dbReference>
<name>F0XR82_GROCL</name>
<dbReference type="Gene3D" id="3.40.532.10">
    <property type="entry name" value="Peptidase C12, ubiquitin carboxyl-terminal hydrolase"/>
    <property type="match status" value="1"/>
</dbReference>
<feature type="compositionally biased region" description="Acidic residues" evidence="9">
    <location>
        <begin position="41"/>
        <end position="57"/>
    </location>
</feature>
<dbReference type="Pfam" id="PF01088">
    <property type="entry name" value="Peptidase_C12"/>
    <property type="match status" value="1"/>
</dbReference>
<protein>
    <recommendedName>
        <fullName evidence="2">ubiquitinyl hydrolase 1</fullName>
        <ecNumber evidence="2">3.4.19.12</ecNumber>
    </recommendedName>
</protein>
<feature type="region of interest" description="Disordered" evidence="9">
    <location>
        <begin position="1"/>
        <end position="72"/>
    </location>
</feature>
<dbReference type="PROSITE" id="PS52048">
    <property type="entry name" value="UCH_DOMAIN"/>
    <property type="match status" value="1"/>
</dbReference>
<organism evidence="12">
    <name type="scientific">Grosmannia clavigera (strain kw1407 / UAMH 11150)</name>
    <name type="common">Blue stain fungus</name>
    <name type="synonym">Graphiocladiella clavigera</name>
    <dbReference type="NCBI Taxonomy" id="655863"/>
    <lineage>
        <taxon>Eukaryota</taxon>
        <taxon>Fungi</taxon>
        <taxon>Dikarya</taxon>
        <taxon>Ascomycota</taxon>
        <taxon>Pezizomycotina</taxon>
        <taxon>Sordariomycetes</taxon>
        <taxon>Sordariomycetidae</taxon>
        <taxon>Ophiostomatales</taxon>
        <taxon>Ophiostomataceae</taxon>
        <taxon>Leptographium</taxon>
    </lineage>
</organism>
<evidence type="ECO:0000313" key="11">
    <source>
        <dbReference type="EMBL" id="EFW99842.1"/>
    </source>
</evidence>
<dbReference type="EC" id="3.4.19.12" evidence="2"/>
<comment type="caution">
    <text evidence="7">Lacks conserved residue(s) required for the propagation of feature annotation.</text>
</comment>
<dbReference type="GO" id="GO:0005737">
    <property type="term" value="C:cytoplasm"/>
    <property type="evidence" value="ECO:0007669"/>
    <property type="project" value="TreeGrafter"/>
</dbReference>
<feature type="region of interest" description="Disordered" evidence="9">
    <location>
        <begin position="270"/>
        <end position="298"/>
    </location>
</feature>
<dbReference type="eggNOG" id="KOG2778">
    <property type="taxonomic scope" value="Eukaryota"/>
</dbReference>
<evidence type="ECO:0000256" key="8">
    <source>
        <dbReference type="PROSITE-ProRule" id="PRU01394"/>
    </source>
</evidence>
<dbReference type="GeneID" id="25974496"/>
<proteinExistence type="inferred from homology"/>
<comment type="similarity">
    <text evidence="7">Belongs to the peptidase C12 family.</text>
</comment>
<dbReference type="RefSeq" id="XP_014169257.1">
    <property type="nucleotide sequence ID" value="XM_014313782.1"/>
</dbReference>
<comment type="catalytic activity">
    <reaction evidence="1">
        <text>Thiol-dependent hydrolysis of ester, thioester, amide, peptide and isopeptide bonds formed by the C-terminal Gly of ubiquitin (a 76-residue protein attached to proteins as an intracellular targeting signal).</text>
        <dbReference type="EC" id="3.4.19.12"/>
    </reaction>
</comment>
<evidence type="ECO:0000256" key="4">
    <source>
        <dbReference type="ARBA" id="ARBA00022786"/>
    </source>
</evidence>
<dbReference type="InParanoid" id="F0XR82"/>
<feature type="domain" description="UCH catalytic" evidence="10">
    <location>
        <begin position="117"/>
        <end position="370"/>
    </location>
</feature>
<dbReference type="InterPro" id="IPR036959">
    <property type="entry name" value="Peptidase_C12_UCH_sf"/>
</dbReference>
<feature type="compositionally biased region" description="Basic residues" evidence="9">
    <location>
        <begin position="271"/>
        <end position="281"/>
    </location>
</feature>
<dbReference type="PROSITE" id="PS52049">
    <property type="entry name" value="ULD"/>
    <property type="match status" value="1"/>
</dbReference>
<evidence type="ECO:0000256" key="1">
    <source>
        <dbReference type="ARBA" id="ARBA00000707"/>
    </source>
</evidence>
<evidence type="ECO:0000256" key="2">
    <source>
        <dbReference type="ARBA" id="ARBA00012759"/>
    </source>
</evidence>
<keyword evidence="3" id="KW-0645">Protease</keyword>
<keyword evidence="4 8" id="KW-0833">Ubl conjugation pathway</keyword>
<dbReference type="STRING" id="655863.F0XR82"/>
<keyword evidence="6" id="KW-0788">Thiol protease</keyword>
<evidence type="ECO:0000259" key="10">
    <source>
        <dbReference type="PROSITE" id="PS52048"/>
    </source>
</evidence>
<dbReference type="AlphaFoldDB" id="F0XR82"/>
<accession>F0XR82</accession>
<dbReference type="Proteomes" id="UP000007796">
    <property type="component" value="Unassembled WGS sequence"/>
</dbReference>
<dbReference type="FunFam" id="3.40.532.10:FF:000010">
    <property type="entry name" value="Ubiquitin carboxyl-terminal hydrolase"/>
    <property type="match status" value="1"/>
</dbReference>
<evidence type="ECO:0000313" key="12">
    <source>
        <dbReference type="Proteomes" id="UP000007796"/>
    </source>
</evidence>
<feature type="compositionally biased region" description="Basic and acidic residues" evidence="9">
    <location>
        <begin position="30"/>
        <end position="40"/>
    </location>
</feature>
<dbReference type="GO" id="GO:0016579">
    <property type="term" value="P:protein deubiquitination"/>
    <property type="evidence" value="ECO:0007669"/>
    <property type="project" value="TreeGrafter"/>
</dbReference>
<keyword evidence="5 11" id="KW-0378">Hydrolase</keyword>
<evidence type="ECO:0000256" key="7">
    <source>
        <dbReference type="PROSITE-ProRule" id="PRU01393"/>
    </source>
</evidence>
<dbReference type="PANTHER" id="PTHR10589:SF29">
    <property type="entry name" value="UBIQUITIN CARBOXYL-TERMINAL HYDROLASE"/>
    <property type="match status" value="1"/>
</dbReference>
<dbReference type="OrthoDB" id="1924260at2759"/>
<dbReference type="InterPro" id="IPR038765">
    <property type="entry name" value="Papain-like_cys_pep_sf"/>
</dbReference>
<dbReference type="GO" id="GO:0006511">
    <property type="term" value="P:ubiquitin-dependent protein catabolic process"/>
    <property type="evidence" value="ECO:0007669"/>
    <property type="project" value="UniProtKB-UniRule"/>
</dbReference>
<keyword evidence="12" id="KW-1185">Reference proteome</keyword>
<evidence type="ECO:0000256" key="6">
    <source>
        <dbReference type="ARBA" id="ARBA00022807"/>
    </source>
</evidence>
<evidence type="ECO:0000256" key="9">
    <source>
        <dbReference type="SAM" id="MobiDB-lite"/>
    </source>
</evidence>
<reference evidence="11 12" key="1">
    <citation type="journal article" date="2011" name="Proc. Natl. Acad. Sci. U.S.A.">
        <title>Genome and transcriptome analyses of the mountain pine beetle-fungal symbiont Grosmannia clavigera, a lodgepole pine pathogen.</title>
        <authorList>
            <person name="DiGuistini S."/>
            <person name="Wang Y."/>
            <person name="Liao N.Y."/>
            <person name="Taylor G."/>
            <person name="Tanguay P."/>
            <person name="Feau N."/>
            <person name="Henrissat B."/>
            <person name="Chan S.K."/>
            <person name="Hesse-Orce U."/>
            <person name="Alamouti S.M."/>
            <person name="Tsui C.K.M."/>
            <person name="Docking R.T."/>
            <person name="Levasseur A."/>
            <person name="Haridas S."/>
            <person name="Robertson G."/>
            <person name="Birol I."/>
            <person name="Holt R.A."/>
            <person name="Marra M.A."/>
            <person name="Hamelin R.C."/>
            <person name="Hirst M."/>
            <person name="Jones S.J.M."/>
            <person name="Bohlmann J."/>
            <person name="Breuil C."/>
        </authorList>
    </citation>
    <scope>NUCLEOTIDE SEQUENCE [LARGE SCALE GENOMIC DNA]</scope>
    <source>
        <strain evidence="12">kw1407 / UAMH 11150</strain>
    </source>
</reference>
<dbReference type="HOGENOM" id="CLU_018316_3_2_1"/>
<sequence>MARRKASGGSSAQSAKRPRVSGAAGDEEKEVVMVERRTQPEGEEAEEEAEAEAEAAADADPPRRRSNPRRTAAIAAAAATAEAAAAEAATAAVPSADEIHERAFARITTAERDAWQGWTDIESEPAFFNFILGELGIQGATIQEVFSVDEASADYLPNPGGLIFLYRFVEEAEEDVREDCPDELWFANQTTSNACATIAMLNIAMNCPGLRLGDVLTRFKAATQHLHPALRGHLLSSHALIRSKHNSFARRLDMLTSDIALKHEWTEAERKRRRARARKSSSRSGSIGNENGNTKKKISADDDEAAFHFIAYVPMGQDVWELNGMQNKGLRLGSFTRDWTAMARERIAARMLAYSQYDDRAVFSLLALCQTGVGPDGGPDRSLDEDVARAAARRSDYTPAVHSWIKKLADKGVLRRLATGEAEERGE</sequence>
<evidence type="ECO:0000256" key="3">
    <source>
        <dbReference type="ARBA" id="ARBA00022670"/>
    </source>
</evidence>
<evidence type="ECO:0000256" key="5">
    <source>
        <dbReference type="ARBA" id="ARBA00022801"/>
    </source>
</evidence>
<dbReference type="InterPro" id="IPR001578">
    <property type="entry name" value="Peptidase_C12_UCH"/>
</dbReference>
<dbReference type="PANTHER" id="PTHR10589">
    <property type="entry name" value="UBIQUITIN CARBOXYL-TERMINAL HYDROLASE"/>
    <property type="match status" value="1"/>
</dbReference>
<gene>
    <name evidence="11" type="ORF">CMQ_160</name>
</gene>
<dbReference type="SUPFAM" id="SSF54001">
    <property type="entry name" value="Cysteine proteinases"/>
    <property type="match status" value="1"/>
</dbReference>
<dbReference type="GO" id="GO:0004843">
    <property type="term" value="F:cysteine-type deubiquitinase activity"/>
    <property type="evidence" value="ECO:0007669"/>
    <property type="project" value="UniProtKB-EC"/>
</dbReference>